<keyword evidence="1" id="KW-0805">Transcription regulation</keyword>
<feature type="short sequence motif" description="VHIID" evidence="3">
    <location>
        <begin position="168"/>
        <end position="172"/>
    </location>
</feature>
<evidence type="ECO:0000256" key="3">
    <source>
        <dbReference type="PROSITE-ProRule" id="PRU01191"/>
    </source>
</evidence>
<evidence type="ECO:0000313" key="5">
    <source>
        <dbReference type="Proteomes" id="UP001141806"/>
    </source>
</evidence>
<dbReference type="InterPro" id="IPR005202">
    <property type="entry name" value="TF_GRAS"/>
</dbReference>
<reference evidence="4" key="1">
    <citation type="journal article" date="2023" name="Plant J.">
        <title>The genome of the king protea, Protea cynaroides.</title>
        <authorList>
            <person name="Chang J."/>
            <person name="Duong T.A."/>
            <person name="Schoeman C."/>
            <person name="Ma X."/>
            <person name="Roodt D."/>
            <person name="Barker N."/>
            <person name="Li Z."/>
            <person name="Van de Peer Y."/>
            <person name="Mizrachi E."/>
        </authorList>
    </citation>
    <scope>NUCLEOTIDE SEQUENCE</scope>
    <source>
        <tissue evidence="4">Young leaves</tissue>
    </source>
</reference>
<comment type="caution">
    <text evidence="4">The sequence shown here is derived from an EMBL/GenBank/DDBJ whole genome shotgun (WGS) entry which is preliminary data.</text>
</comment>
<gene>
    <name evidence="4" type="ORF">NE237_018859</name>
</gene>
<comment type="similarity">
    <text evidence="3">Belongs to the GRAS family.</text>
</comment>
<feature type="region of interest" description="VHIID" evidence="3">
    <location>
        <begin position="137"/>
        <end position="202"/>
    </location>
</feature>
<protein>
    <recommendedName>
        <fullName evidence="6">Scarecrow-like protein 32</fullName>
    </recommendedName>
</protein>
<evidence type="ECO:0000256" key="2">
    <source>
        <dbReference type="ARBA" id="ARBA00023163"/>
    </source>
</evidence>
<organism evidence="4 5">
    <name type="scientific">Protea cynaroides</name>
    <dbReference type="NCBI Taxonomy" id="273540"/>
    <lineage>
        <taxon>Eukaryota</taxon>
        <taxon>Viridiplantae</taxon>
        <taxon>Streptophyta</taxon>
        <taxon>Embryophyta</taxon>
        <taxon>Tracheophyta</taxon>
        <taxon>Spermatophyta</taxon>
        <taxon>Magnoliopsida</taxon>
        <taxon>Proteales</taxon>
        <taxon>Proteaceae</taxon>
        <taxon>Protea</taxon>
    </lineage>
</organism>
<dbReference type="Pfam" id="PF03514">
    <property type="entry name" value="GRAS"/>
    <property type="match status" value="1"/>
</dbReference>
<dbReference type="PROSITE" id="PS50985">
    <property type="entry name" value="GRAS"/>
    <property type="match status" value="1"/>
</dbReference>
<dbReference type="EMBL" id="JAMYWD010000007">
    <property type="protein sequence ID" value="KAJ4967010.1"/>
    <property type="molecule type" value="Genomic_DNA"/>
</dbReference>
<accession>A0A9Q0KAS6</accession>
<evidence type="ECO:0000313" key="4">
    <source>
        <dbReference type="EMBL" id="KAJ4967010.1"/>
    </source>
</evidence>
<comment type="caution">
    <text evidence="3">Lacks conserved residue(s) required for the propagation of feature annotation.</text>
</comment>
<feature type="region of interest" description="SAW" evidence="3">
    <location>
        <begin position="361"/>
        <end position="435"/>
    </location>
</feature>
<proteinExistence type="inferred from homology"/>
<dbReference type="Proteomes" id="UP001141806">
    <property type="component" value="Unassembled WGS sequence"/>
</dbReference>
<feature type="region of interest" description="Leucine repeat II (LRII)" evidence="3">
    <location>
        <begin position="219"/>
        <end position="251"/>
    </location>
</feature>
<dbReference type="AlphaFoldDB" id="A0A9Q0KAS6"/>
<keyword evidence="5" id="KW-1185">Reference proteome</keyword>
<name>A0A9Q0KAS6_9MAGN</name>
<evidence type="ECO:0000256" key="1">
    <source>
        <dbReference type="ARBA" id="ARBA00023015"/>
    </source>
</evidence>
<keyword evidence="2" id="KW-0804">Transcription</keyword>
<evidence type="ECO:0008006" key="6">
    <source>
        <dbReference type="Google" id="ProtNLM"/>
    </source>
</evidence>
<dbReference type="PANTHER" id="PTHR31636">
    <property type="entry name" value="OSJNBA0084A10.13 PROTEIN-RELATED"/>
    <property type="match status" value="1"/>
</dbReference>
<sequence length="437" mass="48896">MMQFSETPLLPLHHEISSYSNNVTMNKNPFHRTRPLTGFPTQKAIGGFGDANCMEQLLVHCANAIESNDATLAQQILWVLNNIATPDGDSNQRLTCGFLRALIARAAKIGTCKMLTAMAQSNTNLTLHTHKFSVVELASFVDLTPWHRFGFTAANAVISEAIEGFSVVHIVDLSSTHCMQFPTLIDLIANRPEGPPFIKLTVAGATADVPPVLDLSYEELGSKLMKFARSRNVGLEFRVIPSSWSDGYASLIDQLVSGDRKLGVGEGEALIINCHMMLHSIPEETFRTLFLKAIRGLEPTIVVLVDEDADFTSNNLVCRLRSAFNYLWIPYDTVDTFFQRGSKQRQWYEADICWKIENVIANEGLQRVERLEPKSKWVQRMRNAEFRAVPFSEEAVSEVKSMLDDYAAGWGLKKEEDDLVLSWKGHNVVFATAWLPA</sequence>
<dbReference type="OrthoDB" id="767511at2759"/>